<dbReference type="AlphaFoldDB" id="A0AAD3HGW0"/>
<feature type="domain" description="Amine oxidase" evidence="1">
    <location>
        <begin position="15"/>
        <end position="134"/>
    </location>
</feature>
<organism evidence="2 3">
    <name type="scientific">Astrephomene gubernaculifera</name>
    <dbReference type="NCBI Taxonomy" id="47775"/>
    <lineage>
        <taxon>Eukaryota</taxon>
        <taxon>Viridiplantae</taxon>
        <taxon>Chlorophyta</taxon>
        <taxon>core chlorophytes</taxon>
        <taxon>Chlorophyceae</taxon>
        <taxon>CS clade</taxon>
        <taxon>Chlamydomonadales</taxon>
        <taxon>Astrephomenaceae</taxon>
        <taxon>Astrephomene</taxon>
    </lineage>
</organism>
<dbReference type="Pfam" id="PF01593">
    <property type="entry name" value="Amino_oxidase"/>
    <property type="match status" value="1"/>
</dbReference>
<dbReference type="PANTHER" id="PTHR42841">
    <property type="entry name" value="AMINE OXIDASE"/>
    <property type="match status" value="1"/>
</dbReference>
<dbReference type="GO" id="GO:0016491">
    <property type="term" value="F:oxidoreductase activity"/>
    <property type="evidence" value="ECO:0007669"/>
    <property type="project" value="InterPro"/>
</dbReference>
<gene>
    <name evidence="2" type="ORF">Agub_g687</name>
</gene>
<comment type="caution">
    <text evidence="2">The sequence shown here is derived from an EMBL/GenBank/DDBJ whole genome shotgun (WGS) entry which is preliminary data.</text>
</comment>
<dbReference type="InterPro" id="IPR002937">
    <property type="entry name" value="Amino_oxidase"/>
</dbReference>
<keyword evidence="3" id="KW-1185">Reference proteome</keyword>
<dbReference type="EMBL" id="BMAR01000001">
    <property type="protein sequence ID" value="GFR40131.1"/>
    <property type="molecule type" value="Genomic_DNA"/>
</dbReference>
<name>A0AAD3HGW0_9CHLO</name>
<reference evidence="2 3" key="1">
    <citation type="journal article" date="2021" name="Sci. Rep.">
        <title>Genome sequencing of the multicellular alga Astrephomene provides insights into convergent evolution of germ-soma differentiation.</title>
        <authorList>
            <person name="Yamashita S."/>
            <person name="Yamamoto K."/>
            <person name="Matsuzaki R."/>
            <person name="Suzuki S."/>
            <person name="Yamaguchi H."/>
            <person name="Hirooka S."/>
            <person name="Minakuchi Y."/>
            <person name="Miyagishima S."/>
            <person name="Kawachi M."/>
            <person name="Toyoda A."/>
            <person name="Nozaki H."/>
        </authorList>
    </citation>
    <scope>NUCLEOTIDE SEQUENCE [LARGE SCALE GENOMIC DNA]</scope>
    <source>
        <strain evidence="2 3">NIES-4017</strain>
    </source>
</reference>
<protein>
    <recommendedName>
        <fullName evidence="1">Amine oxidase domain-containing protein</fullName>
    </recommendedName>
</protein>
<sequence>FLIPFLPTRQTSPSKPGPGVGTCCLYFAAPQPPSPEAILYLNGEGGQQQGREEGGEGAAPLLVNNCCFPSTVAPSYAPPGQTLVSVSTIGTQPHLPDPQLEAAVRQQLGDWFGGRQVATWRHLRTYRIPFAQPNQVRQGGGKRGNI</sequence>
<accession>A0AAD3HGW0</accession>
<evidence type="ECO:0000313" key="3">
    <source>
        <dbReference type="Proteomes" id="UP001054857"/>
    </source>
</evidence>
<proteinExistence type="predicted"/>
<evidence type="ECO:0000259" key="1">
    <source>
        <dbReference type="Pfam" id="PF01593"/>
    </source>
</evidence>
<feature type="non-terminal residue" evidence="2">
    <location>
        <position position="146"/>
    </location>
</feature>
<dbReference type="Proteomes" id="UP001054857">
    <property type="component" value="Unassembled WGS sequence"/>
</dbReference>
<evidence type="ECO:0000313" key="2">
    <source>
        <dbReference type="EMBL" id="GFR40131.1"/>
    </source>
</evidence>